<evidence type="ECO:0000256" key="1">
    <source>
        <dbReference type="SAM" id="MobiDB-lite"/>
    </source>
</evidence>
<dbReference type="Proteomes" id="UP000268014">
    <property type="component" value="Unassembled WGS sequence"/>
</dbReference>
<feature type="compositionally biased region" description="Basic and acidic residues" evidence="1">
    <location>
        <begin position="86"/>
        <end position="95"/>
    </location>
</feature>
<feature type="region of interest" description="Disordered" evidence="1">
    <location>
        <begin position="17"/>
        <end position="68"/>
    </location>
</feature>
<reference evidence="2 3" key="2">
    <citation type="submission" date="2018-11" db="EMBL/GenBank/DDBJ databases">
        <authorList>
            <consortium name="Pathogen Informatics"/>
        </authorList>
    </citation>
    <scope>NUCLEOTIDE SEQUENCE [LARGE SCALE GENOMIC DNA]</scope>
    <source>
        <strain evidence="2 3">MHpl1</strain>
    </source>
</reference>
<proteinExistence type="predicted"/>
<accession>A0A0N4X6H8</accession>
<organism evidence="4">
    <name type="scientific">Haemonchus placei</name>
    <name type="common">Barber's pole worm</name>
    <dbReference type="NCBI Taxonomy" id="6290"/>
    <lineage>
        <taxon>Eukaryota</taxon>
        <taxon>Metazoa</taxon>
        <taxon>Ecdysozoa</taxon>
        <taxon>Nematoda</taxon>
        <taxon>Chromadorea</taxon>
        <taxon>Rhabditida</taxon>
        <taxon>Rhabditina</taxon>
        <taxon>Rhabditomorpha</taxon>
        <taxon>Strongyloidea</taxon>
        <taxon>Trichostrongylidae</taxon>
        <taxon>Haemonchus</taxon>
    </lineage>
</organism>
<dbReference type="WBParaSite" id="HPLM_0001997001-mRNA-1">
    <property type="protein sequence ID" value="HPLM_0001997001-mRNA-1"/>
    <property type="gene ID" value="HPLM_0001997001"/>
</dbReference>
<reference evidence="4" key="1">
    <citation type="submission" date="2017-02" db="UniProtKB">
        <authorList>
            <consortium name="WormBaseParasite"/>
        </authorList>
    </citation>
    <scope>IDENTIFICATION</scope>
</reference>
<feature type="region of interest" description="Disordered" evidence="1">
    <location>
        <begin position="86"/>
        <end position="136"/>
    </location>
</feature>
<keyword evidence="3" id="KW-1185">Reference proteome</keyword>
<feature type="compositionally biased region" description="Basic and acidic residues" evidence="1">
    <location>
        <begin position="20"/>
        <end position="46"/>
    </location>
</feature>
<dbReference type="EMBL" id="UZAF01021741">
    <property type="protein sequence ID" value="VDO80590.1"/>
    <property type="molecule type" value="Genomic_DNA"/>
</dbReference>
<evidence type="ECO:0000313" key="4">
    <source>
        <dbReference type="WBParaSite" id="HPLM_0001997001-mRNA-1"/>
    </source>
</evidence>
<evidence type="ECO:0000313" key="3">
    <source>
        <dbReference type="Proteomes" id="UP000268014"/>
    </source>
</evidence>
<protein>
    <submittedName>
        <fullName evidence="4">DUF4604 domain-containing protein</fullName>
    </submittedName>
</protein>
<sequence length="136" mass="15125">MLRVWFEREYIVRAGGTMVDEFHEEGGKNKDKNKADLEKQRARQNKDQVISEDGGESSDSKDPNLVISSEDAGDLYNFFDRKSKEALSLESKSTDSQDGPAKRKGFLKSKSLDSKETVENKKSEGAGTKSGGSRDK</sequence>
<name>A0A0N4X6H8_HAEPC</name>
<feature type="compositionally biased region" description="Basic and acidic residues" evidence="1">
    <location>
        <begin position="110"/>
        <end position="124"/>
    </location>
</feature>
<gene>
    <name evidence="2" type="ORF">HPLM_LOCUS19962</name>
</gene>
<evidence type="ECO:0000313" key="2">
    <source>
        <dbReference type="EMBL" id="VDO80590.1"/>
    </source>
</evidence>
<dbReference type="OrthoDB" id="10525668at2759"/>
<dbReference type="AlphaFoldDB" id="A0A0N4X6H8"/>